<accession>A0A1I2LBM7</accession>
<keyword evidence="2" id="KW-1185">Reference proteome</keyword>
<dbReference type="OrthoDB" id="4036267at2"/>
<organism evidence="1 2">
    <name type="scientific">Actinacidiphila alni</name>
    <dbReference type="NCBI Taxonomy" id="380248"/>
    <lineage>
        <taxon>Bacteria</taxon>
        <taxon>Bacillati</taxon>
        <taxon>Actinomycetota</taxon>
        <taxon>Actinomycetes</taxon>
        <taxon>Kitasatosporales</taxon>
        <taxon>Streptomycetaceae</taxon>
        <taxon>Actinacidiphila</taxon>
    </lineage>
</organism>
<gene>
    <name evidence="1" type="ORF">SAMN05216251_12712</name>
</gene>
<evidence type="ECO:0000313" key="2">
    <source>
        <dbReference type="Proteomes" id="UP000199323"/>
    </source>
</evidence>
<reference evidence="1 2" key="1">
    <citation type="submission" date="2016-10" db="EMBL/GenBank/DDBJ databases">
        <authorList>
            <person name="de Groot N.N."/>
        </authorList>
    </citation>
    <scope>NUCLEOTIDE SEQUENCE [LARGE SCALE GENOMIC DNA]</scope>
    <source>
        <strain evidence="1 2">CGMCC 4.3510</strain>
    </source>
</reference>
<sequence>MAVTVNLADVGARVRSNGLDAHVFADQLFVSLPCSREQLVLSPGRSVKSPRLFWQQRTDIGAATGKSGHLPWPAAGDIDMLVQFVLRHAYSTSEYGPQYRPVLDALHRHGLTGQLCPAQGGGYYIKVPLHADGFLLVGSPDALPPRLDQVTGWRTEHFVDDTSVTVVYDSVPDGPDVERPRTGGADVNRLAASLARYVRELMVRYDGTSPLHAAIPGESGHDTLGWLFEELAALPPVFASASSDGTAVITIAAPDGSDATTVTLPTASVNRMNHLLLAEIAAHHALVR</sequence>
<evidence type="ECO:0000313" key="1">
    <source>
        <dbReference type="EMBL" id="SFF74601.1"/>
    </source>
</evidence>
<proteinExistence type="predicted"/>
<dbReference type="AlphaFoldDB" id="A0A1I2LBM7"/>
<dbReference type="RefSeq" id="WP_093717192.1">
    <property type="nucleotide sequence ID" value="NZ_FONG01000027.1"/>
</dbReference>
<name>A0A1I2LBM7_9ACTN</name>
<dbReference type="STRING" id="380248.SAMN05216251_12712"/>
<dbReference type="Proteomes" id="UP000199323">
    <property type="component" value="Unassembled WGS sequence"/>
</dbReference>
<dbReference type="EMBL" id="FONG01000027">
    <property type="protein sequence ID" value="SFF74601.1"/>
    <property type="molecule type" value="Genomic_DNA"/>
</dbReference>
<protein>
    <submittedName>
        <fullName evidence="1">Uncharacterized protein</fullName>
    </submittedName>
</protein>